<comment type="subcellular location">
    <subcellularLocation>
        <location evidence="1">Membrane</location>
        <topology evidence="1">Multi-pass membrane protein</topology>
    </subcellularLocation>
</comment>
<evidence type="ECO:0000256" key="4">
    <source>
        <dbReference type="ARBA" id="ARBA00022989"/>
    </source>
</evidence>
<dbReference type="Pfam" id="PF06140">
    <property type="entry name" value="Ifi-6-16"/>
    <property type="match status" value="1"/>
</dbReference>
<name>A0A8H3D674_9AGAM</name>
<dbReference type="InterPro" id="IPR038213">
    <property type="entry name" value="IFI6/IFI27-like_sf"/>
</dbReference>
<evidence type="ECO:0000256" key="5">
    <source>
        <dbReference type="ARBA" id="ARBA00023136"/>
    </source>
</evidence>
<gene>
    <name evidence="7" type="ORF">RDB_LOCUS125066</name>
</gene>
<feature type="transmembrane region" description="Helical" evidence="6">
    <location>
        <begin position="35"/>
        <end position="58"/>
    </location>
</feature>
<dbReference type="PANTHER" id="PTHR16932:SF18">
    <property type="entry name" value="INTERFERON, ALPHA-INDUCIBLE PROTEIN 27-LIKE 2"/>
    <property type="match status" value="1"/>
</dbReference>
<comment type="caution">
    <text evidence="7">The sequence shown here is derived from an EMBL/GenBank/DDBJ whole genome shotgun (WGS) entry which is preliminary data.</text>
</comment>
<evidence type="ECO:0000256" key="2">
    <source>
        <dbReference type="ARBA" id="ARBA00007262"/>
    </source>
</evidence>
<evidence type="ECO:0000256" key="1">
    <source>
        <dbReference type="ARBA" id="ARBA00004141"/>
    </source>
</evidence>
<dbReference type="PANTHER" id="PTHR16932">
    <property type="entry name" value="INTERFERON ALPHA-INDUCIBLE PROTEIN 27"/>
    <property type="match status" value="1"/>
</dbReference>
<sequence length="151" mass="15450">MGNVAAKLRPVGRAIERGWNSFHSWVSQPHIQRRLWIAAGVGAVVAILVPLTIATLGFGPAGVAAGSAAAAWQAAVYGGLVPAGSIFAILQYLGMTAGGIHLGLAAGGAAAVGVVAAPAARDMVSSVMTSIRRQVLRLASLIRKRMGWHHA</sequence>
<feature type="transmembrane region" description="Helical" evidence="6">
    <location>
        <begin position="70"/>
        <end position="90"/>
    </location>
</feature>
<dbReference type="AlphaFoldDB" id="A0A8H3D674"/>
<keyword evidence="5 6" id="KW-0472">Membrane</keyword>
<organism evidence="7 8">
    <name type="scientific">Rhizoctonia solani</name>
    <dbReference type="NCBI Taxonomy" id="456999"/>
    <lineage>
        <taxon>Eukaryota</taxon>
        <taxon>Fungi</taxon>
        <taxon>Dikarya</taxon>
        <taxon>Basidiomycota</taxon>
        <taxon>Agaricomycotina</taxon>
        <taxon>Agaricomycetes</taxon>
        <taxon>Cantharellales</taxon>
        <taxon>Ceratobasidiaceae</taxon>
        <taxon>Rhizoctonia</taxon>
    </lineage>
</organism>
<evidence type="ECO:0000313" key="7">
    <source>
        <dbReference type="EMBL" id="CAE6509445.1"/>
    </source>
</evidence>
<evidence type="ECO:0000256" key="3">
    <source>
        <dbReference type="ARBA" id="ARBA00022692"/>
    </source>
</evidence>
<dbReference type="Gene3D" id="6.10.110.10">
    <property type="match status" value="1"/>
</dbReference>
<protein>
    <submittedName>
        <fullName evidence="7">Uncharacterized protein</fullName>
    </submittedName>
</protein>
<feature type="transmembrane region" description="Helical" evidence="6">
    <location>
        <begin position="102"/>
        <end position="120"/>
    </location>
</feature>
<dbReference type="EMBL" id="CAJMXA010003650">
    <property type="protein sequence ID" value="CAE6509445.1"/>
    <property type="molecule type" value="Genomic_DNA"/>
</dbReference>
<proteinExistence type="inferred from homology"/>
<evidence type="ECO:0000256" key="6">
    <source>
        <dbReference type="SAM" id="Phobius"/>
    </source>
</evidence>
<keyword evidence="3 6" id="KW-0812">Transmembrane</keyword>
<dbReference type="InterPro" id="IPR009311">
    <property type="entry name" value="IFI6/IFI27-like"/>
</dbReference>
<dbReference type="Proteomes" id="UP000663853">
    <property type="component" value="Unassembled WGS sequence"/>
</dbReference>
<accession>A0A8H3D674</accession>
<keyword evidence="4 6" id="KW-1133">Transmembrane helix</keyword>
<comment type="similarity">
    <text evidence="2">Belongs to the IFI6/IFI27 family.</text>
</comment>
<dbReference type="GO" id="GO:0016020">
    <property type="term" value="C:membrane"/>
    <property type="evidence" value="ECO:0007669"/>
    <property type="project" value="UniProtKB-SubCell"/>
</dbReference>
<evidence type="ECO:0000313" key="8">
    <source>
        <dbReference type="Proteomes" id="UP000663853"/>
    </source>
</evidence>
<reference evidence="7" key="1">
    <citation type="submission" date="2021-01" db="EMBL/GenBank/DDBJ databases">
        <authorList>
            <person name="Kaushik A."/>
        </authorList>
    </citation>
    <scope>NUCLEOTIDE SEQUENCE</scope>
    <source>
        <strain evidence="7">AG6-10EEA</strain>
    </source>
</reference>